<evidence type="ECO:0000256" key="1">
    <source>
        <dbReference type="SAM" id="MobiDB-lite"/>
    </source>
</evidence>
<gene>
    <name evidence="2" type="ORF">AVDCRST_MAG19-1302</name>
</gene>
<dbReference type="AlphaFoldDB" id="A0A6J4UUZ4"/>
<dbReference type="EMBL" id="CADCWL010000056">
    <property type="protein sequence ID" value="CAA9556916.1"/>
    <property type="molecule type" value="Genomic_DNA"/>
</dbReference>
<feature type="compositionally biased region" description="Acidic residues" evidence="1">
    <location>
        <begin position="48"/>
        <end position="57"/>
    </location>
</feature>
<reference evidence="2" key="1">
    <citation type="submission" date="2020-02" db="EMBL/GenBank/DDBJ databases">
        <authorList>
            <person name="Meier V. D."/>
        </authorList>
    </citation>
    <scope>NUCLEOTIDE SEQUENCE</scope>
    <source>
        <strain evidence="2">AVDCRST_MAG19</strain>
    </source>
</reference>
<evidence type="ECO:0000313" key="2">
    <source>
        <dbReference type="EMBL" id="CAA9556916.1"/>
    </source>
</evidence>
<feature type="compositionally biased region" description="Acidic residues" evidence="1">
    <location>
        <begin position="1"/>
        <end position="11"/>
    </location>
</feature>
<proteinExistence type="predicted"/>
<sequence length="57" mass="5726">MKDEERDDAADQPEPTRPAAPLPGRAARGPEEGPAGDGGSGLAARDEPAEEEVGGGD</sequence>
<protein>
    <submittedName>
        <fullName evidence="2">Uncharacterized protein</fullName>
    </submittedName>
</protein>
<name>A0A6J4UUZ4_9BACT</name>
<accession>A0A6J4UUZ4</accession>
<feature type="region of interest" description="Disordered" evidence="1">
    <location>
        <begin position="1"/>
        <end position="57"/>
    </location>
</feature>
<organism evidence="2">
    <name type="scientific">uncultured Thermomicrobiales bacterium</name>
    <dbReference type="NCBI Taxonomy" id="1645740"/>
    <lineage>
        <taxon>Bacteria</taxon>
        <taxon>Pseudomonadati</taxon>
        <taxon>Thermomicrobiota</taxon>
        <taxon>Thermomicrobia</taxon>
        <taxon>Thermomicrobiales</taxon>
        <taxon>environmental samples</taxon>
    </lineage>
</organism>